<proteinExistence type="predicted"/>
<dbReference type="Proteomes" id="UP000887576">
    <property type="component" value="Unplaced"/>
</dbReference>
<dbReference type="WBParaSite" id="JU765_v2.g11213.t1">
    <property type="protein sequence ID" value="JU765_v2.g11213.t1"/>
    <property type="gene ID" value="JU765_v2.g11213"/>
</dbReference>
<sequence length="227" mass="25764">MSSGGDSDSRRDLKRAGSTDSDESFISKKSRSMPADDAELEPYVRRRKAENDKTKQRLLKLDPEEQDRLRQCINSRERRRMHNLNSALDKLRNTLPHSKTPASRKLSKINTIVTASEWINQLSEENGLLRSQISELGGKVPPMLKPNPVKHEMSSSPIPPSPIERPSSTPRLPMPIRLPNATPPIPAALMAFPQFFPGFTPFLFPQRFPTPNHFSAFHDILKEYSRT</sequence>
<protein>
    <submittedName>
        <fullName evidence="2">BHLH domain-containing protein</fullName>
    </submittedName>
</protein>
<evidence type="ECO:0000313" key="1">
    <source>
        <dbReference type="Proteomes" id="UP000887576"/>
    </source>
</evidence>
<accession>A0AC34PYH3</accession>
<reference evidence="2" key="1">
    <citation type="submission" date="2022-11" db="UniProtKB">
        <authorList>
            <consortium name="WormBaseParasite"/>
        </authorList>
    </citation>
    <scope>IDENTIFICATION</scope>
</reference>
<organism evidence="1 2">
    <name type="scientific">Panagrolaimus sp. JU765</name>
    <dbReference type="NCBI Taxonomy" id="591449"/>
    <lineage>
        <taxon>Eukaryota</taxon>
        <taxon>Metazoa</taxon>
        <taxon>Ecdysozoa</taxon>
        <taxon>Nematoda</taxon>
        <taxon>Chromadorea</taxon>
        <taxon>Rhabditida</taxon>
        <taxon>Tylenchina</taxon>
        <taxon>Panagrolaimomorpha</taxon>
        <taxon>Panagrolaimoidea</taxon>
        <taxon>Panagrolaimidae</taxon>
        <taxon>Panagrolaimus</taxon>
    </lineage>
</organism>
<name>A0AC34PYH3_9BILA</name>
<evidence type="ECO:0000313" key="2">
    <source>
        <dbReference type="WBParaSite" id="JU765_v2.g11213.t1"/>
    </source>
</evidence>